<sequence>MSIPHFTRGPLNFYFGNDFPNKFLEAVASKYFDDNVLTSSHVTRKIVCREDTLPTHYQIDDKKYVELHSRSSCPLQAWGRGTLPIPPHKHGVEWAVFKLIVIQTLCDSIVYTVFIYFELFSFNSLCIIKSYPGGGLRLDSPSCSQTQDICISMAKNHYHNLTLMIFLAFLHPIYKIIRLSPVFGFHNSLHFYEFFTFKNRDINFVPYNIVQLSLFKFEEKKSSKSGVDLLHYLITVAQIIYSKKKRLFRDLYSEKRLSKLNSANNKKTRPVFFERKYMGVMSSWDRQFVFLEGGNLMGAAKGDLVGQLLMEIDSSTLVHAADTDDRRHVFQVTSSKKCITLQALNDRERDEWMLTIHNLAKDGGYVKDDKIQQPGILSGMGQYIADKIAAAQSAIGNTPGGSSPSSPLPPNSGSVSPLPAAANNAIPKDAPIVFDLLNITEEGGPLSVEEDKENIEELSAAVGTETESSDDATAPTFSVRFLGSMGINVDRGQSVVCEVMRRILAARAIHNVFSTSELKFKITKTHVSLIDANSGQMRLKHSLCDLAYWAAHTENQKLVGYIVRQRDASESNENNSFSCFVFEADQNGKEICSALGFAAKHAYKELVEKKTAEKKRKQEARLTVE</sequence>
<dbReference type="SUPFAM" id="SSF50729">
    <property type="entry name" value="PH domain-like"/>
    <property type="match status" value="2"/>
</dbReference>
<protein>
    <recommendedName>
        <fullName evidence="7">DCC-interacting protein 13-alpha</fullName>
    </recommendedName>
</protein>
<dbReference type="Pfam" id="PF00169">
    <property type="entry name" value="PH"/>
    <property type="match status" value="1"/>
</dbReference>
<feature type="compositionally biased region" description="Low complexity" evidence="2">
    <location>
        <begin position="400"/>
        <end position="419"/>
    </location>
</feature>
<keyword evidence="6" id="KW-1185">Reference proteome</keyword>
<dbReference type="PROSITE" id="PS50003">
    <property type="entry name" value="PH_DOMAIN"/>
    <property type="match status" value="1"/>
</dbReference>
<feature type="domain" description="PH" evidence="4">
    <location>
        <begin position="266"/>
        <end position="361"/>
    </location>
</feature>
<dbReference type="AlphaFoldDB" id="A0AAV2RS69"/>
<feature type="non-terminal residue" evidence="5">
    <location>
        <position position="625"/>
    </location>
</feature>
<evidence type="ECO:0000259" key="4">
    <source>
        <dbReference type="PROSITE" id="PS50003"/>
    </source>
</evidence>
<dbReference type="EMBL" id="CAXKWB010032309">
    <property type="protein sequence ID" value="CAL4140921.1"/>
    <property type="molecule type" value="Genomic_DNA"/>
</dbReference>
<comment type="subcellular location">
    <subcellularLocation>
        <location evidence="1">Early endosome membrane</location>
        <topology evidence="1">Peripheral membrane protein</topology>
    </subcellularLocation>
</comment>
<organism evidence="5 6">
    <name type="scientific">Meganyctiphanes norvegica</name>
    <name type="common">Northern krill</name>
    <name type="synonym">Thysanopoda norvegica</name>
    <dbReference type="NCBI Taxonomy" id="48144"/>
    <lineage>
        <taxon>Eukaryota</taxon>
        <taxon>Metazoa</taxon>
        <taxon>Ecdysozoa</taxon>
        <taxon>Arthropoda</taxon>
        <taxon>Crustacea</taxon>
        <taxon>Multicrustacea</taxon>
        <taxon>Malacostraca</taxon>
        <taxon>Eumalacostraca</taxon>
        <taxon>Eucarida</taxon>
        <taxon>Euphausiacea</taxon>
        <taxon>Euphausiidae</taxon>
        <taxon>Meganyctiphanes</taxon>
    </lineage>
</organism>
<evidence type="ECO:0000313" key="6">
    <source>
        <dbReference type="Proteomes" id="UP001497623"/>
    </source>
</evidence>
<dbReference type="InterPro" id="IPR011993">
    <property type="entry name" value="PH-like_dom_sf"/>
</dbReference>
<feature type="domain" description="PID" evidence="3">
    <location>
        <begin position="477"/>
        <end position="621"/>
    </location>
</feature>
<dbReference type="InterPro" id="IPR047181">
    <property type="entry name" value="DP13A/B"/>
</dbReference>
<name>A0AAV2RS69_MEGNR</name>
<dbReference type="PANTHER" id="PTHR46415:SF2">
    <property type="entry name" value="BETA, PUTATIVE-RELATED"/>
    <property type="match status" value="1"/>
</dbReference>
<dbReference type="GO" id="GO:0031901">
    <property type="term" value="C:early endosome membrane"/>
    <property type="evidence" value="ECO:0007669"/>
    <property type="project" value="UniProtKB-SubCell"/>
</dbReference>
<dbReference type="SMART" id="SM00462">
    <property type="entry name" value="PTB"/>
    <property type="match status" value="1"/>
</dbReference>
<evidence type="ECO:0008006" key="7">
    <source>
        <dbReference type="Google" id="ProtNLM"/>
    </source>
</evidence>
<dbReference type="GO" id="GO:0023052">
    <property type="term" value="P:signaling"/>
    <property type="evidence" value="ECO:0007669"/>
    <property type="project" value="TreeGrafter"/>
</dbReference>
<dbReference type="Gene3D" id="2.30.29.30">
    <property type="entry name" value="Pleckstrin-homology domain (PH domain)/Phosphotyrosine-binding domain (PTB)"/>
    <property type="match status" value="2"/>
</dbReference>
<evidence type="ECO:0000259" key="3">
    <source>
        <dbReference type="PROSITE" id="PS01179"/>
    </source>
</evidence>
<evidence type="ECO:0000256" key="2">
    <source>
        <dbReference type="SAM" id="MobiDB-lite"/>
    </source>
</evidence>
<dbReference type="InterPro" id="IPR001849">
    <property type="entry name" value="PH_domain"/>
</dbReference>
<dbReference type="PANTHER" id="PTHR46415">
    <property type="entry name" value="ADAPTOR PROTEIN, PHOSPHOTYROSINE INTERACTION, PH DOMAIN AND LEUCINE ZIPPER-CONTAINING 2"/>
    <property type="match status" value="1"/>
</dbReference>
<feature type="region of interest" description="Disordered" evidence="2">
    <location>
        <begin position="395"/>
        <end position="420"/>
    </location>
</feature>
<comment type="caution">
    <text evidence="5">The sequence shown here is derived from an EMBL/GenBank/DDBJ whole genome shotgun (WGS) entry which is preliminary data.</text>
</comment>
<dbReference type="Pfam" id="PF00640">
    <property type="entry name" value="PID"/>
    <property type="match status" value="1"/>
</dbReference>
<reference evidence="5 6" key="1">
    <citation type="submission" date="2024-05" db="EMBL/GenBank/DDBJ databases">
        <authorList>
            <person name="Wallberg A."/>
        </authorList>
    </citation>
    <scope>NUCLEOTIDE SEQUENCE [LARGE SCALE GENOMIC DNA]</scope>
</reference>
<evidence type="ECO:0000313" key="5">
    <source>
        <dbReference type="EMBL" id="CAL4140921.1"/>
    </source>
</evidence>
<evidence type="ECO:0000256" key="1">
    <source>
        <dbReference type="ARBA" id="ARBA00004220"/>
    </source>
</evidence>
<dbReference type="InterPro" id="IPR006020">
    <property type="entry name" value="PTB/PI_dom"/>
</dbReference>
<accession>A0AAV2RS69</accession>
<proteinExistence type="predicted"/>
<gene>
    <name evidence="5" type="ORF">MNOR_LOCUS28764</name>
</gene>
<dbReference type="PROSITE" id="PS01179">
    <property type="entry name" value="PID"/>
    <property type="match status" value="1"/>
</dbReference>
<dbReference type="Proteomes" id="UP001497623">
    <property type="component" value="Unassembled WGS sequence"/>
</dbReference>